<evidence type="ECO:0000256" key="4">
    <source>
        <dbReference type="ARBA" id="ARBA00022989"/>
    </source>
</evidence>
<feature type="domain" description="DUF4131" evidence="8">
    <location>
        <begin position="35"/>
        <end position="185"/>
    </location>
</feature>
<feature type="transmembrane region" description="Helical" evidence="6">
    <location>
        <begin position="416"/>
        <end position="438"/>
    </location>
</feature>
<keyword evidence="5 6" id="KW-0472">Membrane</keyword>
<feature type="transmembrane region" description="Helical" evidence="6">
    <location>
        <begin position="501"/>
        <end position="521"/>
    </location>
</feature>
<feature type="transmembrane region" description="Helical" evidence="6">
    <location>
        <begin position="326"/>
        <end position="346"/>
    </location>
</feature>
<feature type="transmembrane region" description="Helical" evidence="6">
    <location>
        <begin position="55"/>
        <end position="76"/>
    </location>
</feature>
<dbReference type="InterPro" id="IPR052159">
    <property type="entry name" value="Competence_DNA_uptake"/>
</dbReference>
<organism evidence="9 10">
    <name type="scientific">Galbibacter orientalis DSM 19592</name>
    <dbReference type="NCBI Taxonomy" id="926559"/>
    <lineage>
        <taxon>Bacteria</taxon>
        <taxon>Pseudomonadati</taxon>
        <taxon>Bacteroidota</taxon>
        <taxon>Flavobacteriia</taxon>
        <taxon>Flavobacteriales</taxon>
        <taxon>Flavobacteriaceae</taxon>
        <taxon>Galbibacter</taxon>
    </lineage>
</organism>
<dbReference type="EMBL" id="JH651379">
    <property type="protein sequence ID" value="EIJ37937.1"/>
    <property type="molecule type" value="Genomic_DNA"/>
</dbReference>
<feature type="transmembrane region" description="Helical" evidence="6">
    <location>
        <begin position="7"/>
        <end position="25"/>
    </location>
</feature>
<evidence type="ECO:0000256" key="2">
    <source>
        <dbReference type="ARBA" id="ARBA00022475"/>
    </source>
</evidence>
<evidence type="ECO:0000256" key="6">
    <source>
        <dbReference type="SAM" id="Phobius"/>
    </source>
</evidence>
<dbReference type="NCBIfam" id="TIGR00360">
    <property type="entry name" value="ComEC_N-term"/>
    <property type="match status" value="1"/>
</dbReference>
<feature type="transmembrane region" description="Helical" evidence="6">
    <location>
        <begin position="476"/>
        <end position="495"/>
    </location>
</feature>
<dbReference type="RefSeq" id="WP_008611012.1">
    <property type="nucleotide sequence ID" value="NZ_JH651379.1"/>
</dbReference>
<dbReference type="HOGENOM" id="CLU_010363_5_0_10"/>
<feature type="transmembrane region" description="Helical" evidence="6">
    <location>
        <begin position="282"/>
        <end position="306"/>
    </location>
</feature>
<feature type="domain" description="ComEC/Rec2-related protein" evidence="7">
    <location>
        <begin position="228"/>
        <end position="494"/>
    </location>
</feature>
<keyword evidence="10" id="KW-1185">Reference proteome</keyword>
<reference evidence="9 10" key="1">
    <citation type="submission" date="2012-02" db="EMBL/GenBank/DDBJ databases">
        <title>Improved High-Quality Draft genome of Joostella marina DSM 19592.</title>
        <authorList>
            <consortium name="US DOE Joint Genome Institute (JGI-PGF)"/>
            <person name="Lucas S."/>
            <person name="Copeland A."/>
            <person name="Lapidus A."/>
            <person name="Bruce D."/>
            <person name="Goodwin L."/>
            <person name="Pitluck S."/>
            <person name="Peters L."/>
            <person name="Chertkov O."/>
            <person name="Ovchinnikova G."/>
            <person name="Kyrpides N."/>
            <person name="Mavromatis K."/>
            <person name="Detter J.C."/>
            <person name="Han C."/>
            <person name="Land M."/>
            <person name="Hauser L."/>
            <person name="Markowitz V."/>
            <person name="Cheng J.-F."/>
            <person name="Hugenholtz P."/>
            <person name="Woyke T."/>
            <person name="Wu D."/>
            <person name="Tindall B."/>
            <person name="Brambilla E."/>
            <person name="Klenk H.-P."/>
            <person name="Eisen J.A."/>
        </authorList>
    </citation>
    <scope>NUCLEOTIDE SEQUENCE [LARGE SCALE GENOMIC DNA]</scope>
    <source>
        <strain evidence="9 10">DSM 19592</strain>
    </source>
</reference>
<comment type="subcellular location">
    <subcellularLocation>
        <location evidence="1">Cell membrane</location>
        <topology evidence="1">Multi-pass membrane protein</topology>
    </subcellularLocation>
</comment>
<dbReference type="PANTHER" id="PTHR30619:SF1">
    <property type="entry name" value="RECOMBINATION PROTEIN 2"/>
    <property type="match status" value="1"/>
</dbReference>
<evidence type="ECO:0000259" key="7">
    <source>
        <dbReference type="Pfam" id="PF03772"/>
    </source>
</evidence>
<keyword evidence="4 6" id="KW-1133">Transmembrane helix</keyword>
<sequence>MKILNYPIFKLLIFLFFGICGGYYYDINLNVLTYFLVGCIVLLVGLVRKKKHASLFIFGFITYLSLFLIGMLITTIHTDKNPNHYSHFYNKGDEITFRIIKELKTSAYYYKYEAKVIAIKEKKVVGTIIFNLKKDSIPVKLPNVDAEYTTKIALKGIFPPLNPHQFNYKKYLSEHGIYHQLQADEKGVKIVSNKVKTIYGYAALFRKKVNKILTKYPYKEEIAVVNALLLGQRQDVSNEIYEAYISAGAVHLLAISGLHIGILFLLLDFILKPLEKIKNGEITKLILIITILWMFAIIAGVSASVVRAVTMFSFIAYARKLNRPKNIYHALITSMFFLLIVNPKYIFDVGFQLSYTAVFGIVWIQPTLISFWNPKNKILIYLWNLLTVSVAAQLSVLPITLYYFHQFPSLFFVSNLVIIPCIGFLLTLGFLLIILAFINALPDFFAEGYFILIRTMNAFVEWIGSKEEFIFTEIHFTSLNFFTVSGLIIALVLLMKNNNKHNFILFSGSLSLCFGSIFYQYKKTENQQRFIIFHKSRNTLIALQKGNQLQINTLLPICKTV</sequence>
<dbReference type="Proteomes" id="UP000004690">
    <property type="component" value="Unassembled WGS sequence"/>
</dbReference>
<accession>I3C2U4</accession>
<dbReference type="GO" id="GO:0005886">
    <property type="term" value="C:plasma membrane"/>
    <property type="evidence" value="ECO:0007669"/>
    <property type="project" value="UniProtKB-SubCell"/>
</dbReference>
<feature type="transmembrane region" description="Helical" evidence="6">
    <location>
        <begin position="353"/>
        <end position="372"/>
    </location>
</feature>
<dbReference type="Pfam" id="PF03772">
    <property type="entry name" value="Competence"/>
    <property type="match status" value="1"/>
</dbReference>
<feature type="transmembrane region" description="Helical" evidence="6">
    <location>
        <begin position="378"/>
        <end position="404"/>
    </location>
</feature>
<name>I3C2U4_9FLAO</name>
<evidence type="ECO:0000256" key="5">
    <source>
        <dbReference type="ARBA" id="ARBA00023136"/>
    </source>
</evidence>
<evidence type="ECO:0000256" key="3">
    <source>
        <dbReference type="ARBA" id="ARBA00022692"/>
    </source>
</evidence>
<keyword evidence="2" id="KW-1003">Cell membrane</keyword>
<feature type="transmembrane region" description="Helical" evidence="6">
    <location>
        <begin position="243"/>
        <end position="270"/>
    </location>
</feature>
<dbReference type="Pfam" id="PF13567">
    <property type="entry name" value="DUF4131"/>
    <property type="match status" value="1"/>
</dbReference>
<evidence type="ECO:0000313" key="9">
    <source>
        <dbReference type="EMBL" id="EIJ37937.1"/>
    </source>
</evidence>
<evidence type="ECO:0000256" key="1">
    <source>
        <dbReference type="ARBA" id="ARBA00004651"/>
    </source>
</evidence>
<dbReference type="OrthoDB" id="9761531at2"/>
<gene>
    <name evidence="9" type="ORF">JoomaDRAFT_0912</name>
</gene>
<feature type="transmembrane region" description="Helical" evidence="6">
    <location>
        <begin position="444"/>
        <end position="464"/>
    </location>
</feature>
<dbReference type="InterPro" id="IPR025405">
    <property type="entry name" value="DUF4131"/>
</dbReference>
<evidence type="ECO:0000259" key="8">
    <source>
        <dbReference type="Pfam" id="PF13567"/>
    </source>
</evidence>
<dbReference type="AlphaFoldDB" id="I3C2U4"/>
<dbReference type="STRING" id="926559.JoomaDRAFT_0912"/>
<dbReference type="eggNOG" id="COG0658">
    <property type="taxonomic scope" value="Bacteria"/>
</dbReference>
<evidence type="ECO:0000313" key="10">
    <source>
        <dbReference type="Proteomes" id="UP000004690"/>
    </source>
</evidence>
<keyword evidence="3 6" id="KW-0812">Transmembrane</keyword>
<proteinExistence type="predicted"/>
<protein>
    <submittedName>
        <fullName evidence="9">ComEC/Rec2-related protein</fullName>
    </submittedName>
</protein>
<dbReference type="InterPro" id="IPR004477">
    <property type="entry name" value="ComEC_N"/>
</dbReference>
<dbReference type="PANTHER" id="PTHR30619">
    <property type="entry name" value="DNA INTERNALIZATION/COMPETENCE PROTEIN COMEC/REC2"/>
    <property type="match status" value="1"/>
</dbReference>